<dbReference type="OrthoDB" id="5367324at2759"/>
<accession>A0A9P5CQG4</accession>
<dbReference type="Proteomes" id="UP000803844">
    <property type="component" value="Unassembled WGS sequence"/>
</dbReference>
<name>A0A9P5CQG4_CRYP1</name>
<keyword evidence="9" id="KW-1185">Reference proteome</keyword>
<evidence type="ECO:0000256" key="1">
    <source>
        <dbReference type="ARBA" id="ARBA00004123"/>
    </source>
</evidence>
<dbReference type="RefSeq" id="XP_040777373.1">
    <property type="nucleotide sequence ID" value="XM_040921466.1"/>
</dbReference>
<dbReference type="GO" id="GO:0006260">
    <property type="term" value="P:DNA replication"/>
    <property type="evidence" value="ECO:0007669"/>
    <property type="project" value="UniProtKB-KW"/>
</dbReference>
<evidence type="ECO:0000256" key="4">
    <source>
        <dbReference type="ARBA" id="ARBA00023125"/>
    </source>
</evidence>
<comment type="caution">
    <text evidence="8">The sequence shown here is derived from an EMBL/GenBank/DDBJ whole genome shotgun (WGS) entry which is preliminary data.</text>
</comment>
<evidence type="ECO:0000256" key="6">
    <source>
        <dbReference type="SAM" id="MobiDB-lite"/>
    </source>
</evidence>
<keyword evidence="5" id="KW-0539">Nucleus</keyword>
<dbReference type="Pfam" id="PF05460">
    <property type="entry name" value="ORC6"/>
    <property type="match status" value="1"/>
</dbReference>
<sequence>MSRPIEQALLSLLPSHNSNLPPPLVEHAGSLLAQSRNKASTLKAEEEVARTYACAHIACDRLKIVLNLPPIEPRPPVPPRIYKRLYTHLDKILPATSLAGRPKANGLGTPRSKGISSPVSRFTPSRGTPTKEVSLSQFRTPSKRGTGTPSKVNTPSAPSSSLPPWILPTVRRLCTAFAADDGPDLARTVMAGLETIAAPYNKRTQDEWVSGHLTSLVGAIFWCVSESAGLAPGEELTPEASRTRYKNMRKDMLSVLRSAREEIQVTVPPRRKGRHVDATGDLEGIFWDGWEEDMRPADLDAAITEVTNRGWLNSDWYRSIEFIRDTADGAEGEQGGEDGPGRSPVLAAATVQITKADTMLQDKFDYLSERRRADYHQWKANIMRRIELLERGKDADPMEVDS</sequence>
<comment type="similarity">
    <text evidence="2">Belongs to the ORC6 family.</text>
</comment>
<dbReference type="EMBL" id="MU032347">
    <property type="protein sequence ID" value="KAF3766412.1"/>
    <property type="molecule type" value="Genomic_DNA"/>
</dbReference>
<evidence type="ECO:0000313" key="9">
    <source>
        <dbReference type="Proteomes" id="UP000803844"/>
    </source>
</evidence>
<dbReference type="GeneID" id="63838595"/>
<dbReference type="InterPro" id="IPR008721">
    <property type="entry name" value="ORC6_cyclin_first"/>
</dbReference>
<feature type="compositionally biased region" description="Polar residues" evidence="6">
    <location>
        <begin position="114"/>
        <end position="161"/>
    </location>
</feature>
<evidence type="ECO:0000259" key="7">
    <source>
        <dbReference type="Pfam" id="PF05460"/>
    </source>
</evidence>
<dbReference type="AlphaFoldDB" id="A0A9P5CQG4"/>
<keyword evidence="3" id="KW-0235">DNA replication</keyword>
<evidence type="ECO:0000256" key="2">
    <source>
        <dbReference type="ARBA" id="ARBA00010840"/>
    </source>
</evidence>
<gene>
    <name evidence="8" type="ORF">M406DRAFT_339640</name>
</gene>
<comment type="subcellular location">
    <subcellularLocation>
        <location evidence="1">Nucleus</location>
    </subcellularLocation>
</comment>
<evidence type="ECO:0000256" key="5">
    <source>
        <dbReference type="ARBA" id="ARBA00023242"/>
    </source>
</evidence>
<dbReference type="GO" id="GO:0003677">
    <property type="term" value="F:DNA binding"/>
    <property type="evidence" value="ECO:0007669"/>
    <property type="project" value="UniProtKB-KW"/>
</dbReference>
<evidence type="ECO:0000313" key="8">
    <source>
        <dbReference type="EMBL" id="KAF3766412.1"/>
    </source>
</evidence>
<keyword evidence="4" id="KW-0238">DNA-binding</keyword>
<protein>
    <recommendedName>
        <fullName evidence="7">ORC6 first cyclin-like domain-containing protein</fullName>
    </recommendedName>
</protein>
<organism evidence="8 9">
    <name type="scientific">Cryphonectria parasitica (strain ATCC 38755 / EP155)</name>
    <dbReference type="NCBI Taxonomy" id="660469"/>
    <lineage>
        <taxon>Eukaryota</taxon>
        <taxon>Fungi</taxon>
        <taxon>Dikarya</taxon>
        <taxon>Ascomycota</taxon>
        <taxon>Pezizomycotina</taxon>
        <taxon>Sordariomycetes</taxon>
        <taxon>Sordariomycetidae</taxon>
        <taxon>Diaporthales</taxon>
        <taxon>Cryphonectriaceae</taxon>
        <taxon>Cryphonectria-Endothia species complex</taxon>
        <taxon>Cryphonectria</taxon>
    </lineage>
</organism>
<reference evidence="8" key="1">
    <citation type="journal article" date="2020" name="Phytopathology">
        <title>Genome sequence of the chestnut blight fungus Cryphonectria parasitica EP155: A fundamental resource for an archetypical invasive plant pathogen.</title>
        <authorList>
            <person name="Crouch J.A."/>
            <person name="Dawe A."/>
            <person name="Aerts A."/>
            <person name="Barry K."/>
            <person name="Churchill A.C.L."/>
            <person name="Grimwood J."/>
            <person name="Hillman B."/>
            <person name="Milgroom M.G."/>
            <person name="Pangilinan J."/>
            <person name="Smith M."/>
            <person name="Salamov A."/>
            <person name="Schmutz J."/>
            <person name="Yadav J."/>
            <person name="Grigoriev I.V."/>
            <person name="Nuss D."/>
        </authorList>
    </citation>
    <scope>NUCLEOTIDE SEQUENCE</scope>
    <source>
        <strain evidence="8">EP155</strain>
    </source>
</reference>
<evidence type="ECO:0000256" key="3">
    <source>
        <dbReference type="ARBA" id="ARBA00022705"/>
    </source>
</evidence>
<feature type="region of interest" description="Disordered" evidence="6">
    <location>
        <begin position="97"/>
        <end position="161"/>
    </location>
</feature>
<feature type="domain" description="ORC6 first cyclin-like" evidence="7">
    <location>
        <begin position="10"/>
        <end position="94"/>
    </location>
</feature>
<dbReference type="GO" id="GO:0005664">
    <property type="term" value="C:nuclear origin of replication recognition complex"/>
    <property type="evidence" value="ECO:0007669"/>
    <property type="project" value="InterPro"/>
</dbReference>
<proteinExistence type="inferred from homology"/>